<evidence type="ECO:0000256" key="2">
    <source>
        <dbReference type="ARBA" id="ARBA00008873"/>
    </source>
</evidence>
<keyword evidence="7 9" id="KW-0472">Membrane</keyword>
<evidence type="ECO:0000313" key="12">
    <source>
        <dbReference type="EnsemblMetazoa" id="AALFPA23_004725.P5843"/>
    </source>
</evidence>
<evidence type="ECO:0000256" key="9">
    <source>
        <dbReference type="SAM" id="Phobius"/>
    </source>
</evidence>
<reference evidence="12" key="2">
    <citation type="submission" date="2025-05" db="UniProtKB">
        <authorList>
            <consortium name="EnsemblMetazoa"/>
        </authorList>
    </citation>
    <scope>IDENTIFICATION</scope>
    <source>
        <strain evidence="12">Foshan</strain>
    </source>
</reference>
<feature type="compositionally biased region" description="Basic and acidic residues" evidence="8">
    <location>
        <begin position="534"/>
        <end position="547"/>
    </location>
</feature>
<feature type="transmembrane region" description="Helical" evidence="9">
    <location>
        <begin position="38"/>
        <end position="62"/>
    </location>
</feature>
<feature type="domain" description="Cation efflux protein transmembrane" evidence="10">
    <location>
        <begin position="16"/>
        <end position="69"/>
    </location>
</feature>
<dbReference type="RefSeq" id="XP_029721104.2">
    <property type="nucleotide sequence ID" value="XM_029865244.2"/>
</dbReference>
<dbReference type="RefSeq" id="XP_029721105.2">
    <property type="nucleotide sequence ID" value="XM_029865245.2"/>
</dbReference>
<dbReference type="Pfam" id="PF01545">
    <property type="entry name" value="Cation_efflux"/>
    <property type="match status" value="2"/>
</dbReference>
<evidence type="ECO:0000256" key="4">
    <source>
        <dbReference type="ARBA" id="ARBA00022692"/>
    </source>
</evidence>
<organism evidence="12 13">
    <name type="scientific">Aedes albopictus</name>
    <name type="common">Asian tiger mosquito</name>
    <name type="synonym">Stegomyia albopicta</name>
    <dbReference type="NCBI Taxonomy" id="7160"/>
    <lineage>
        <taxon>Eukaryota</taxon>
        <taxon>Metazoa</taxon>
        <taxon>Ecdysozoa</taxon>
        <taxon>Arthropoda</taxon>
        <taxon>Hexapoda</taxon>
        <taxon>Insecta</taxon>
        <taxon>Pterygota</taxon>
        <taxon>Neoptera</taxon>
        <taxon>Endopterygota</taxon>
        <taxon>Diptera</taxon>
        <taxon>Nematocera</taxon>
        <taxon>Culicoidea</taxon>
        <taxon>Culicidae</taxon>
        <taxon>Culicinae</taxon>
        <taxon>Aedini</taxon>
        <taxon>Aedes</taxon>
        <taxon>Stegomyia</taxon>
    </lineage>
</organism>
<sequence length="547" mass="60701">MAMKEWIYRMQPVQLYIVLVLSILYFLVQLFLSHISHALVLLVDSYHMLCNIIALTGCILTIKHSKKQSEAEPCNRKLLSASRNSIDASASEDRFIEVPVSPTGDNSSSTSGSEVQKVKPTAPEDEATSVKQKVKAKSRQQRENSLKNTFGWTRIDVLTMLVVCIFLASFCFSAVVEALQTLSHIHHQDAMHYPLPVLTLGAMGIILNGFCYLLIGGYTYHQGSFLYITSSGTVILDRVVTGDGIRKGERRLSGSRRHVASAAAGNSPKRQSVRELMRDICSTIFVIVCSTIVHYTNEDEDTSKFVDPLCSIMSCVVLMVLSYPYMKESGMILLQTIPNTIDIEIFEQSLLKTFPHVVSVHDLHIWQLSGEKYVATAHIIFEDHKVYPEINDMVINFFHDQGISKVTIQPEFKTKLPELPLLTSPTTTSSTPANTSTSSCLMQCRQEACLQKHCCERIIKDDGKKSSATKSNSASKEKIEQIAMEVHPHLEAGTSGAKDIIPTITQTISSPTLAIENEAQVPANNSTSAAMSSKGDETREDTDKQRY</sequence>
<dbReference type="Pfam" id="PF16916">
    <property type="entry name" value="ZT_dimer"/>
    <property type="match status" value="1"/>
</dbReference>
<keyword evidence="5" id="KW-0862">Zinc</keyword>
<dbReference type="Gene3D" id="1.20.1510.10">
    <property type="entry name" value="Cation efflux protein transmembrane domain"/>
    <property type="match status" value="2"/>
</dbReference>
<dbReference type="EnsemblMetazoa" id="AALFPA23_004725.R5843">
    <property type="protein sequence ID" value="AALFPA23_004725.P5843"/>
    <property type="gene ID" value="AALFPA23_004725"/>
</dbReference>
<comment type="similarity">
    <text evidence="2">Belongs to the cation diffusion facilitator (CDF) transporter (TC 2.A.4) family. SLC30A subfamily.</text>
</comment>
<dbReference type="EnsemblMetazoa" id="AALFPA23_004725.R5844">
    <property type="protein sequence ID" value="AALFPA23_004725.P5844"/>
    <property type="gene ID" value="AALFPA23_004725"/>
</dbReference>
<evidence type="ECO:0000256" key="6">
    <source>
        <dbReference type="ARBA" id="ARBA00022989"/>
    </source>
</evidence>
<dbReference type="InterPro" id="IPR027470">
    <property type="entry name" value="Cation_efflux_CTD"/>
</dbReference>
<accession>A0ABM1Y153</accession>
<evidence type="ECO:0000256" key="5">
    <source>
        <dbReference type="ARBA" id="ARBA00022833"/>
    </source>
</evidence>
<dbReference type="InterPro" id="IPR058533">
    <property type="entry name" value="Cation_efflux_TM"/>
</dbReference>
<proteinExistence type="inferred from homology"/>
<dbReference type="GeneID" id="109424714"/>
<keyword evidence="3" id="KW-0813">Transport</keyword>
<feature type="compositionally biased region" description="Polar residues" evidence="8">
    <location>
        <begin position="103"/>
        <end position="114"/>
    </location>
</feature>
<feature type="region of interest" description="Disordered" evidence="8">
    <location>
        <begin position="98"/>
        <end position="140"/>
    </location>
</feature>
<dbReference type="NCBIfam" id="TIGR01297">
    <property type="entry name" value="CDF"/>
    <property type="match status" value="1"/>
</dbReference>
<feature type="domain" description="Cation efflux protein cytoplasmic" evidence="11">
    <location>
        <begin position="341"/>
        <end position="409"/>
    </location>
</feature>
<reference evidence="13" key="1">
    <citation type="journal article" date="2015" name="Proc. Natl. Acad. Sci. U.S.A.">
        <title>Genome sequence of the Asian Tiger mosquito, Aedes albopictus, reveals insights into its biology, genetics, and evolution.</title>
        <authorList>
            <person name="Chen X.G."/>
            <person name="Jiang X."/>
            <person name="Gu J."/>
            <person name="Xu M."/>
            <person name="Wu Y."/>
            <person name="Deng Y."/>
            <person name="Zhang C."/>
            <person name="Bonizzoni M."/>
            <person name="Dermauw W."/>
            <person name="Vontas J."/>
            <person name="Armbruster P."/>
            <person name="Huang X."/>
            <person name="Yang Y."/>
            <person name="Zhang H."/>
            <person name="He W."/>
            <person name="Peng H."/>
            <person name="Liu Y."/>
            <person name="Wu K."/>
            <person name="Chen J."/>
            <person name="Lirakis M."/>
            <person name="Topalis P."/>
            <person name="Van Leeuwen T."/>
            <person name="Hall A.B."/>
            <person name="Jiang X."/>
            <person name="Thorpe C."/>
            <person name="Mueller R.L."/>
            <person name="Sun C."/>
            <person name="Waterhouse R.M."/>
            <person name="Yan G."/>
            <person name="Tu Z.J."/>
            <person name="Fang X."/>
            <person name="James A.A."/>
        </authorList>
    </citation>
    <scope>NUCLEOTIDE SEQUENCE [LARGE SCALE GENOMIC DNA]</scope>
    <source>
        <strain evidence="13">Foshan</strain>
    </source>
</reference>
<keyword evidence="13" id="KW-1185">Reference proteome</keyword>
<evidence type="ECO:0000259" key="11">
    <source>
        <dbReference type="Pfam" id="PF16916"/>
    </source>
</evidence>
<feature type="region of interest" description="Disordered" evidence="8">
    <location>
        <begin position="512"/>
        <end position="547"/>
    </location>
</feature>
<comment type="subcellular location">
    <subcellularLocation>
        <location evidence="1">Membrane</location>
        <topology evidence="1">Multi-pass membrane protein</topology>
    </subcellularLocation>
</comment>
<protein>
    <recommendedName>
        <fullName evidence="14">Zn2+ transporter znt1</fullName>
    </recommendedName>
</protein>
<name>A0ABM1Y153_AEDAL</name>
<feature type="domain" description="Cation efflux protein transmembrane" evidence="10">
    <location>
        <begin position="141"/>
        <end position="334"/>
    </location>
</feature>
<keyword evidence="6 9" id="KW-1133">Transmembrane helix</keyword>
<evidence type="ECO:0000256" key="7">
    <source>
        <dbReference type="ARBA" id="ARBA00023136"/>
    </source>
</evidence>
<evidence type="ECO:0000256" key="1">
    <source>
        <dbReference type="ARBA" id="ARBA00004141"/>
    </source>
</evidence>
<dbReference type="InterPro" id="IPR027469">
    <property type="entry name" value="Cation_efflux_TMD_sf"/>
</dbReference>
<feature type="transmembrane region" description="Helical" evidence="9">
    <location>
        <begin position="155"/>
        <end position="175"/>
    </location>
</feature>
<feature type="transmembrane region" description="Helical" evidence="9">
    <location>
        <begin position="12"/>
        <end position="32"/>
    </location>
</feature>
<dbReference type="Proteomes" id="UP000069940">
    <property type="component" value="Unassembled WGS sequence"/>
</dbReference>
<feature type="transmembrane region" description="Helical" evidence="9">
    <location>
        <begin position="195"/>
        <end position="215"/>
    </location>
</feature>
<evidence type="ECO:0000259" key="10">
    <source>
        <dbReference type="Pfam" id="PF01545"/>
    </source>
</evidence>
<dbReference type="InterPro" id="IPR002524">
    <property type="entry name" value="Cation_efflux"/>
</dbReference>
<evidence type="ECO:0000313" key="13">
    <source>
        <dbReference type="Proteomes" id="UP000069940"/>
    </source>
</evidence>
<dbReference type="SUPFAM" id="SSF160240">
    <property type="entry name" value="Cation efflux protein cytoplasmic domain-like"/>
    <property type="match status" value="1"/>
</dbReference>
<dbReference type="PANTHER" id="PTHR45820">
    <property type="entry name" value="FI23527P1"/>
    <property type="match status" value="1"/>
</dbReference>
<feature type="compositionally biased region" description="Polar residues" evidence="8">
    <location>
        <begin position="522"/>
        <end position="531"/>
    </location>
</feature>
<evidence type="ECO:0000256" key="3">
    <source>
        <dbReference type="ARBA" id="ARBA00022448"/>
    </source>
</evidence>
<evidence type="ECO:0008006" key="14">
    <source>
        <dbReference type="Google" id="ProtNLM"/>
    </source>
</evidence>
<dbReference type="InterPro" id="IPR036837">
    <property type="entry name" value="Cation_efflux_CTD_sf"/>
</dbReference>
<dbReference type="PANTHER" id="PTHR45820:SF9">
    <property type="entry name" value="FI23527P1"/>
    <property type="match status" value="1"/>
</dbReference>
<evidence type="ECO:0000256" key="8">
    <source>
        <dbReference type="SAM" id="MobiDB-lite"/>
    </source>
</evidence>
<dbReference type="SUPFAM" id="SSF161111">
    <property type="entry name" value="Cation efflux protein transmembrane domain-like"/>
    <property type="match status" value="2"/>
</dbReference>
<keyword evidence="4 9" id="KW-0812">Transmembrane</keyword>